<evidence type="ECO:0000259" key="2">
    <source>
        <dbReference type="Pfam" id="PF15495"/>
    </source>
</evidence>
<organism evidence="3 4">
    <name type="scientific">Xylanibacter muris</name>
    <dbReference type="NCBI Taxonomy" id="2736290"/>
    <lineage>
        <taxon>Bacteria</taxon>
        <taxon>Pseudomonadati</taxon>
        <taxon>Bacteroidota</taxon>
        <taxon>Bacteroidia</taxon>
        <taxon>Bacteroidales</taxon>
        <taxon>Prevotellaceae</taxon>
        <taxon>Xylanibacter</taxon>
    </lineage>
</organism>
<evidence type="ECO:0000313" key="4">
    <source>
        <dbReference type="Proteomes" id="UP000714420"/>
    </source>
</evidence>
<evidence type="ECO:0000313" key="3">
    <source>
        <dbReference type="EMBL" id="NPD92889.1"/>
    </source>
</evidence>
<dbReference type="Gene3D" id="2.60.40.3690">
    <property type="match status" value="1"/>
</dbReference>
<dbReference type="NCBIfam" id="NF038041">
    <property type="entry name" value="fim_Mfa1_fam"/>
    <property type="match status" value="1"/>
</dbReference>
<name>A0ABX2API2_9BACT</name>
<keyword evidence="1" id="KW-0732">Signal</keyword>
<dbReference type="Gene3D" id="2.60.40.2580">
    <property type="match status" value="1"/>
</dbReference>
<accession>A0ABX2API2</accession>
<evidence type="ECO:0000256" key="1">
    <source>
        <dbReference type="SAM" id="SignalP"/>
    </source>
</evidence>
<sequence>MRIRSLFFSMFAGLVLAGCSSEEDITSGNNGGESGEPQFLTINLVTNSTGSPLAAKAKAPGDDNATFEEGLEPENKVTKVRFYFFDASGNAAHVRNEGGQFKNYLEWTDVLEENNQMPNVEKILSATLIIQSPKGDAAPAQVVAVVNPTVNPNEERSLTSLATVAYDYQAYTESGSFVMSNSAYADNGAEKMAVSVVGKIHKTSGEALNDPVEIYVERTIAKVRLNSSLTPIEGKTNIFKTSEDGSQKVTVGGTETEIYVKFLGWNTTAVSNKSRLVKDINPSWPGNLLGTTPWNWAENFRSFWAVNASGVTYRYGAFVPDPESKPIDGNLFQAQAKTAFDKSQWVYVNENATDYANAQEGAAPGTPTKVIISAQLVDADGNALEFAEYGSTRTTIEGLKELFANNCGLYKKETLNGATKFTKIKPEELTVKTATAVGEAGKDVAGRYKAYVQLAEDEDKDGKWYASNNEDAAPITAATANKQLKGLGSAKVWKDGYTYYYFDISHFGNKKGVVRNHIYDANITNLTGLGTPVYDPEEIIYPEKPKDDNDTFIAAQIKILSWRVVNSDVTLDW</sequence>
<dbReference type="EMBL" id="JABKKF010000012">
    <property type="protein sequence ID" value="NPD92889.1"/>
    <property type="molecule type" value="Genomic_DNA"/>
</dbReference>
<dbReference type="InterPro" id="IPR029140">
    <property type="entry name" value="Mfa1_C"/>
</dbReference>
<feature type="signal peptide" evidence="1">
    <location>
        <begin position="1"/>
        <end position="17"/>
    </location>
</feature>
<dbReference type="Pfam" id="PF15495">
    <property type="entry name" value="Fimbrillin_C"/>
    <property type="match status" value="1"/>
</dbReference>
<feature type="domain" description="Minor fimbrium subunit Mfa1 C-terminal" evidence="2">
    <location>
        <begin position="493"/>
        <end position="566"/>
    </location>
</feature>
<comment type="caution">
    <text evidence="3">The sequence shown here is derived from an EMBL/GenBank/DDBJ whole genome shotgun (WGS) entry which is preliminary data.</text>
</comment>
<protein>
    <submittedName>
        <fullName evidence="3">Mfa1 family fimbria major subunit</fullName>
    </submittedName>
</protein>
<keyword evidence="4" id="KW-1185">Reference proteome</keyword>
<dbReference type="PROSITE" id="PS51257">
    <property type="entry name" value="PROKAR_LIPOPROTEIN"/>
    <property type="match status" value="1"/>
</dbReference>
<dbReference type="Proteomes" id="UP000714420">
    <property type="component" value="Unassembled WGS sequence"/>
</dbReference>
<gene>
    <name evidence="3" type="ORF">HPS56_11165</name>
</gene>
<reference evidence="3 4" key="1">
    <citation type="submission" date="2020-05" db="EMBL/GenBank/DDBJ databases">
        <title>Distinct polysaccharide utilization as determinants for interspecies competition between intestinal Prevotella spp.</title>
        <authorList>
            <person name="Galvez E.J.C."/>
            <person name="Iljazovic A."/>
            <person name="Strowig T."/>
        </authorList>
    </citation>
    <scope>NUCLEOTIDE SEQUENCE [LARGE SCALE GENOMIC DNA]</scope>
    <source>
        <strain evidence="3 4">PMUR</strain>
    </source>
</reference>
<feature type="chain" id="PRO_5047229876" evidence="1">
    <location>
        <begin position="18"/>
        <end position="573"/>
    </location>
</feature>
<proteinExistence type="predicted"/>
<dbReference type="RefSeq" id="WP_172276513.1">
    <property type="nucleotide sequence ID" value="NZ_CASGMU010000012.1"/>
</dbReference>
<dbReference type="InterPro" id="IPR047786">
    <property type="entry name" value="Mfa1_fim"/>
</dbReference>